<sequence>MALIQVKDLTFGYDGNPDNVFEHVTFQMDTNWKLGFIGRNGRGKTTFLRLLLGEYPYRGTISCPVPVAYFPFPVPHPEQDTQAVVEALAPDYELWRLQRELSLLRVDAEVLDRPFCTLSNGEQTKVLLAALFLDEDRFLLIDEPTNHLDEEARDAVCRYLNGKKGFILVSHDRTLLDGCVDHILALNRADIEVQAGNFRSWQENRNRQDQFERAEQAKLKKETARLAQAARRTADWSDRTEKGKFDTRNSGIRPDRGYVGHKAAKMMKRSKTIEARRETALKEKAKLLKNLEEAEALRLHPMDYPKRVLAEAENLSAFYGDKTVFSEVRFSIEQGDRVAVCGKNGCGKSTLLKLVLGEPVAHRGALRIGGNLVVSYVPQGTAGLHGSLRALAQREGLDEPLFKAILRKLDFSREQFDKDLETYSEGQKKKVLLAKSLCQPAHLYVWDEPLNFIDVLSRVQIEDLLLASRPTLLFVEHDRAFRERIATKEILL</sequence>
<dbReference type="PANTHER" id="PTHR42855:SF2">
    <property type="entry name" value="DRUG RESISTANCE ABC TRANSPORTER,ATP-BINDING PROTEIN"/>
    <property type="match status" value="1"/>
</dbReference>
<keyword evidence="6" id="KW-1185">Reference proteome</keyword>
<dbReference type="Pfam" id="PF00005">
    <property type="entry name" value="ABC_tran"/>
    <property type="match status" value="2"/>
</dbReference>
<dbReference type="Proteomes" id="UP001298681">
    <property type="component" value="Unassembled WGS sequence"/>
</dbReference>
<feature type="domain" description="ABC transporter" evidence="4">
    <location>
        <begin position="4"/>
        <end position="213"/>
    </location>
</feature>
<dbReference type="EMBL" id="JAKNHQ010000018">
    <property type="protein sequence ID" value="MCG4611581.1"/>
    <property type="molecule type" value="Genomic_DNA"/>
</dbReference>
<dbReference type="InterPro" id="IPR003593">
    <property type="entry name" value="AAA+_ATPase"/>
</dbReference>
<evidence type="ECO:0000313" key="5">
    <source>
        <dbReference type="EMBL" id="MCG4611581.1"/>
    </source>
</evidence>
<dbReference type="InterPro" id="IPR027417">
    <property type="entry name" value="P-loop_NTPase"/>
</dbReference>
<dbReference type="PANTHER" id="PTHR42855">
    <property type="entry name" value="ABC TRANSPORTER ATP-BINDING SUBUNIT"/>
    <property type="match status" value="1"/>
</dbReference>
<evidence type="ECO:0000256" key="3">
    <source>
        <dbReference type="SAM" id="MobiDB-lite"/>
    </source>
</evidence>
<feature type="domain" description="ABC transporter" evidence="4">
    <location>
        <begin position="310"/>
        <end position="492"/>
    </location>
</feature>
<dbReference type="PROSITE" id="PS50893">
    <property type="entry name" value="ABC_TRANSPORTER_2"/>
    <property type="match status" value="2"/>
</dbReference>
<dbReference type="SUPFAM" id="SSF52540">
    <property type="entry name" value="P-loop containing nucleoside triphosphate hydrolases"/>
    <property type="match status" value="2"/>
</dbReference>
<evidence type="ECO:0000256" key="2">
    <source>
        <dbReference type="ARBA" id="ARBA00022840"/>
    </source>
</evidence>
<organism evidence="5 6">
    <name type="scientific">Anaeromassilibacillus senegalensis</name>
    <dbReference type="NCBI Taxonomy" id="1673717"/>
    <lineage>
        <taxon>Bacteria</taxon>
        <taxon>Bacillati</taxon>
        <taxon>Bacillota</taxon>
        <taxon>Clostridia</taxon>
        <taxon>Eubacteriales</taxon>
        <taxon>Acutalibacteraceae</taxon>
        <taxon>Anaeromassilibacillus</taxon>
    </lineage>
</organism>
<evidence type="ECO:0000256" key="1">
    <source>
        <dbReference type="ARBA" id="ARBA00022741"/>
    </source>
</evidence>
<dbReference type="InterPro" id="IPR051309">
    <property type="entry name" value="ABCF_ATPase"/>
</dbReference>
<keyword evidence="2" id="KW-0067">ATP-binding</keyword>
<evidence type="ECO:0000259" key="4">
    <source>
        <dbReference type="PROSITE" id="PS50893"/>
    </source>
</evidence>
<dbReference type="RefSeq" id="WP_237967067.1">
    <property type="nucleotide sequence ID" value="NZ_JAKNHQ010000018.1"/>
</dbReference>
<comment type="caution">
    <text evidence="5">The sequence shown here is derived from an EMBL/GenBank/DDBJ whole genome shotgun (WGS) entry which is preliminary data.</text>
</comment>
<gene>
    <name evidence="5" type="primary">abc-f</name>
    <name evidence="5" type="ORF">L0P57_11665</name>
</gene>
<feature type="region of interest" description="Disordered" evidence="3">
    <location>
        <begin position="230"/>
        <end position="252"/>
    </location>
</feature>
<dbReference type="Gene3D" id="3.40.50.300">
    <property type="entry name" value="P-loop containing nucleotide triphosphate hydrolases"/>
    <property type="match status" value="2"/>
</dbReference>
<accession>A0ABS9MLI6</accession>
<proteinExistence type="predicted"/>
<keyword evidence="1" id="KW-0547">Nucleotide-binding</keyword>
<dbReference type="NCBIfam" id="NF000355">
    <property type="entry name" value="ribo_prot_ABC_F"/>
    <property type="match status" value="1"/>
</dbReference>
<dbReference type="SMART" id="SM00382">
    <property type="entry name" value="AAA"/>
    <property type="match status" value="2"/>
</dbReference>
<dbReference type="CDD" id="cd03221">
    <property type="entry name" value="ABCF_EF-3"/>
    <property type="match status" value="2"/>
</dbReference>
<feature type="compositionally biased region" description="Basic and acidic residues" evidence="3">
    <location>
        <begin position="232"/>
        <end position="252"/>
    </location>
</feature>
<dbReference type="InterPro" id="IPR003439">
    <property type="entry name" value="ABC_transporter-like_ATP-bd"/>
</dbReference>
<name>A0ABS9MLI6_9FIRM</name>
<protein>
    <submittedName>
        <fullName evidence="5">ABC-F type ribosomal protection protein</fullName>
    </submittedName>
</protein>
<reference evidence="5 6" key="1">
    <citation type="submission" date="2022-01" db="EMBL/GenBank/DDBJ databases">
        <title>Collection of gut derived symbiotic bacterial strains cultured from healthy donors.</title>
        <authorList>
            <person name="Lin H."/>
            <person name="Kohout C."/>
            <person name="Waligurski E."/>
            <person name="Pamer E.G."/>
        </authorList>
    </citation>
    <scope>NUCLEOTIDE SEQUENCE [LARGE SCALE GENOMIC DNA]</scope>
    <source>
        <strain evidence="5 6">DFI.7.58</strain>
    </source>
</reference>
<evidence type="ECO:0000313" key="6">
    <source>
        <dbReference type="Proteomes" id="UP001298681"/>
    </source>
</evidence>